<dbReference type="Proteomes" id="UP000286791">
    <property type="component" value="Unassembled WGS sequence"/>
</dbReference>
<comment type="caution">
    <text evidence="3">The sequence shown here is derived from an EMBL/GenBank/DDBJ whole genome shotgun (WGS) entry which is preliminary data.</text>
</comment>
<dbReference type="InterPro" id="IPR042099">
    <property type="entry name" value="ANL_N_sf"/>
</dbReference>
<dbReference type="InterPro" id="IPR045851">
    <property type="entry name" value="AMP-bd_C_sf"/>
</dbReference>
<evidence type="ECO:0000259" key="2">
    <source>
        <dbReference type="Pfam" id="PF13193"/>
    </source>
</evidence>
<reference evidence="3 4" key="1">
    <citation type="journal article" date="2019" name="Appl. Environ. Microbiol.">
        <title>Population genetics and characterization of Campylobacter jejuni isolates in western jackdaws and game birds in Finland.</title>
        <authorList>
            <person name="Kovanen S."/>
            <person name="Rossi M."/>
            <person name="Pohja-Mykra M."/>
            <person name="Nieminen T."/>
            <person name="Raunio-Saarnisto M."/>
            <person name="Sauvala M."/>
            <person name="Fredriksson-Ahomaa M."/>
            <person name="Hanninen M.L."/>
            <person name="Kivisto R."/>
        </authorList>
    </citation>
    <scope>NUCLEOTIDE SEQUENCE [LARGE SCALE GENOMIC DNA]</scope>
    <source>
        <strain evidence="3 4">CB304</strain>
    </source>
</reference>
<dbReference type="RefSeq" id="WP_153184644.1">
    <property type="nucleotide sequence ID" value="NZ_PRCE01000093.1"/>
</dbReference>
<evidence type="ECO:0000256" key="1">
    <source>
        <dbReference type="ARBA" id="ARBA00013275"/>
    </source>
</evidence>
<protein>
    <recommendedName>
        <fullName evidence="1">acetate--CoA ligase</fullName>
        <ecNumber evidence="1">6.2.1.1</ecNumber>
    </recommendedName>
</protein>
<dbReference type="AlphaFoldDB" id="A0A431FVS9"/>
<name>A0A431FVS9_CAMJU</name>
<dbReference type="Gene3D" id="3.40.50.12780">
    <property type="entry name" value="N-terminal domain of ligase-like"/>
    <property type="match status" value="1"/>
</dbReference>
<feature type="domain" description="AMP-binding enzyme C-terminal" evidence="2">
    <location>
        <begin position="94"/>
        <end position="176"/>
    </location>
</feature>
<sequence length="216" mass="23535">PGIFAEVIDEEGNKKDEGEDGLLCITKPWPSMIRGIWGNDERYIESYFSQARKDGKAVYFSGDGAFYDKNGYITITGRTDDVVNVAGHRIGTAEIESAIAKHPSVAESAVVSILDAIKGESLFAFVVLSPASSCDLGGAIETLKELNDILRVEIGPIAKIEKILYTPGLPKTRSGKIMRRILRTIARGEEIKQDISTLEDSGVVETIVKLAKAEFE</sequence>
<dbReference type="EC" id="6.2.1.1" evidence="1"/>
<proteinExistence type="predicted"/>
<dbReference type="InterPro" id="IPR025110">
    <property type="entry name" value="AMP-bd_C"/>
</dbReference>
<dbReference type="GO" id="GO:0006085">
    <property type="term" value="P:acetyl-CoA biosynthetic process"/>
    <property type="evidence" value="ECO:0007669"/>
    <property type="project" value="TreeGrafter"/>
</dbReference>
<evidence type="ECO:0000313" key="4">
    <source>
        <dbReference type="Proteomes" id="UP000286791"/>
    </source>
</evidence>
<dbReference type="SUPFAM" id="SSF56801">
    <property type="entry name" value="Acetyl-CoA synthetase-like"/>
    <property type="match status" value="1"/>
</dbReference>
<dbReference type="GO" id="GO:0003987">
    <property type="term" value="F:acetate-CoA ligase activity"/>
    <property type="evidence" value="ECO:0007669"/>
    <property type="project" value="UniProtKB-EC"/>
</dbReference>
<dbReference type="EMBL" id="PRCE01000093">
    <property type="protein sequence ID" value="RTJ97619.1"/>
    <property type="molecule type" value="Genomic_DNA"/>
</dbReference>
<feature type="non-terminal residue" evidence="3">
    <location>
        <position position="1"/>
    </location>
</feature>
<evidence type="ECO:0000313" key="3">
    <source>
        <dbReference type="EMBL" id="RTJ97619.1"/>
    </source>
</evidence>
<dbReference type="PANTHER" id="PTHR24095:SF14">
    <property type="entry name" value="ACETYL-COENZYME A SYNTHETASE 1"/>
    <property type="match status" value="1"/>
</dbReference>
<dbReference type="GO" id="GO:0005829">
    <property type="term" value="C:cytosol"/>
    <property type="evidence" value="ECO:0007669"/>
    <property type="project" value="TreeGrafter"/>
</dbReference>
<dbReference type="Gene3D" id="3.30.300.30">
    <property type="match status" value="1"/>
</dbReference>
<organism evidence="3 4">
    <name type="scientific">Campylobacter jejuni</name>
    <dbReference type="NCBI Taxonomy" id="197"/>
    <lineage>
        <taxon>Bacteria</taxon>
        <taxon>Pseudomonadati</taxon>
        <taxon>Campylobacterota</taxon>
        <taxon>Epsilonproteobacteria</taxon>
        <taxon>Campylobacterales</taxon>
        <taxon>Campylobacteraceae</taxon>
        <taxon>Campylobacter</taxon>
    </lineage>
</organism>
<dbReference type="Pfam" id="PF13193">
    <property type="entry name" value="AMP-binding_C"/>
    <property type="match status" value="1"/>
</dbReference>
<accession>A0A431FVS9</accession>
<dbReference type="PANTHER" id="PTHR24095">
    <property type="entry name" value="ACETYL-COENZYME A SYNTHETASE"/>
    <property type="match status" value="1"/>
</dbReference>
<gene>
    <name evidence="3" type="ORF">C3H48_08190</name>
</gene>